<evidence type="ECO:0000256" key="5">
    <source>
        <dbReference type="SAM" id="MobiDB-lite"/>
    </source>
</evidence>
<evidence type="ECO:0000256" key="2">
    <source>
        <dbReference type="ARBA" id="ARBA00004555"/>
    </source>
</evidence>
<dbReference type="AlphaFoldDB" id="A0A7S0KAI9"/>
<feature type="region of interest" description="Disordered" evidence="5">
    <location>
        <begin position="453"/>
        <end position="474"/>
    </location>
</feature>
<comment type="subcellular location">
    <subcellularLocation>
        <location evidence="1">Cytoplasmic vesicle</location>
    </subcellularLocation>
    <subcellularLocation>
        <location evidence="2">Golgi apparatus</location>
    </subcellularLocation>
</comment>
<dbReference type="GO" id="GO:0031410">
    <property type="term" value="C:cytoplasmic vesicle"/>
    <property type="evidence" value="ECO:0007669"/>
    <property type="project" value="UniProtKB-SubCell"/>
</dbReference>
<evidence type="ECO:0000313" key="6">
    <source>
        <dbReference type="EMBL" id="CAD8574872.1"/>
    </source>
</evidence>
<feature type="region of interest" description="Disordered" evidence="5">
    <location>
        <begin position="210"/>
        <end position="276"/>
    </location>
</feature>
<feature type="compositionally biased region" description="Polar residues" evidence="5">
    <location>
        <begin position="560"/>
        <end position="569"/>
    </location>
</feature>
<evidence type="ECO:0000256" key="1">
    <source>
        <dbReference type="ARBA" id="ARBA00004541"/>
    </source>
</evidence>
<keyword evidence="4" id="KW-0968">Cytoplasmic vesicle</keyword>
<accession>A0A7S0KAI9</accession>
<evidence type="ECO:0000256" key="3">
    <source>
        <dbReference type="ARBA" id="ARBA00023034"/>
    </source>
</evidence>
<proteinExistence type="predicted"/>
<evidence type="ECO:0008006" key="7">
    <source>
        <dbReference type="Google" id="ProtNLM"/>
    </source>
</evidence>
<reference evidence="6" key="1">
    <citation type="submission" date="2021-01" db="EMBL/GenBank/DDBJ databases">
        <authorList>
            <person name="Corre E."/>
            <person name="Pelletier E."/>
            <person name="Niang G."/>
            <person name="Scheremetjew M."/>
            <person name="Finn R."/>
            <person name="Kale V."/>
            <person name="Holt S."/>
            <person name="Cochrane G."/>
            <person name="Meng A."/>
            <person name="Brown T."/>
            <person name="Cohen L."/>
        </authorList>
    </citation>
    <scope>NUCLEOTIDE SEQUENCE</scope>
    <source>
        <strain evidence="6">B651</strain>
    </source>
</reference>
<dbReference type="InterPro" id="IPR008942">
    <property type="entry name" value="ENTH_VHS"/>
</dbReference>
<dbReference type="SUPFAM" id="SSF48371">
    <property type="entry name" value="ARM repeat"/>
    <property type="match status" value="1"/>
</dbReference>
<name>A0A7S0KAI9_9STRA</name>
<gene>
    <name evidence="6" type="ORF">LDAN0322_LOCUS1017</name>
</gene>
<feature type="region of interest" description="Disordered" evidence="5">
    <location>
        <begin position="491"/>
        <end position="593"/>
    </location>
</feature>
<dbReference type="GO" id="GO:0032588">
    <property type="term" value="C:trans-Golgi network membrane"/>
    <property type="evidence" value="ECO:0007669"/>
    <property type="project" value="TreeGrafter"/>
</dbReference>
<keyword evidence="3" id="KW-0333">Golgi apparatus</keyword>
<dbReference type="PANTHER" id="PTHR21514:SF0">
    <property type="entry name" value="AP-4 COMPLEX ACCESSORY SUBUNIT TEPSIN"/>
    <property type="match status" value="1"/>
</dbReference>
<dbReference type="PANTHER" id="PTHR21514">
    <property type="entry name" value="AP-4 COMPLEX ACCESSORY SUBUNIT TEPSIN"/>
    <property type="match status" value="1"/>
</dbReference>
<organism evidence="6">
    <name type="scientific">Leptocylindrus aporus</name>
    <dbReference type="NCBI Taxonomy" id="1398097"/>
    <lineage>
        <taxon>Eukaryota</taxon>
        <taxon>Sar</taxon>
        <taxon>Stramenopiles</taxon>
        <taxon>Ochrophyta</taxon>
        <taxon>Bacillariophyta</taxon>
        <taxon>Coscinodiscophyceae</taxon>
        <taxon>Chaetocerotophycidae</taxon>
        <taxon>Leptocylindrales</taxon>
        <taxon>Leptocylindraceae</taxon>
        <taxon>Leptocylindrus</taxon>
    </lineage>
</organism>
<evidence type="ECO:0000256" key="4">
    <source>
        <dbReference type="ARBA" id="ARBA00023329"/>
    </source>
</evidence>
<feature type="compositionally biased region" description="Polar residues" evidence="5">
    <location>
        <begin position="248"/>
        <end position="263"/>
    </location>
</feature>
<dbReference type="InterPro" id="IPR039273">
    <property type="entry name" value="TEPSIN"/>
</dbReference>
<dbReference type="InterPro" id="IPR016024">
    <property type="entry name" value="ARM-type_fold"/>
</dbReference>
<dbReference type="CDD" id="cd03572">
    <property type="entry name" value="ENTH_like_Tepsin"/>
    <property type="match status" value="1"/>
</dbReference>
<dbReference type="InterPro" id="IPR035802">
    <property type="entry name" value="ENTH/VHS_tepsin"/>
</dbReference>
<feature type="region of interest" description="Disordered" evidence="5">
    <location>
        <begin position="283"/>
        <end position="302"/>
    </location>
</feature>
<feature type="compositionally biased region" description="Polar residues" evidence="5">
    <location>
        <begin position="216"/>
        <end position="240"/>
    </location>
</feature>
<dbReference type="Gene3D" id="1.25.40.90">
    <property type="match status" value="1"/>
</dbReference>
<sequence>MDRAALSRATESTDAPTPGYLYVDLSRNVSSNPNAAKDTAGWLIQRLQNKNHNVKYKCLKLIAKLAAVHPPYFQRSLTVDPTAMGIIKDHLNYRGPPDPIRGDEIYTRVRTVCQEALDALYKEHEKPQPTGLHMQGIGGGGGGMHHGAPPPPGNAYPGASGPGVMQGFGSHPDPRLESGNDGKEMLNKVSKFASDLGSAVVGMIKDPLAKNAPAHQPQNHIGSYRPNSHTSSAGSAYPGSNTGGFGSNYGNQSAASNGSTWSANPPGRTQLAASTGGQWTMASNRGANAVRPPTDSMGSWSKAQVKTSIAASTGVLTSAPEQDAVVSTQSQAQSDGSYEKYLIGELCPATGFYAVPDESKMAQFEELVEGLDVNHVSTPLLDLLDNDSIWQVKGKALHVIHMLVSLSGEIGDSYKAFFFECRGEIEPYVHHSKIAVREPATKVMKLFGLSVASSKPKSKPQPQPQKEVNLLEFDSPEKAVKNIAEQDLMGSLDDANDANTPEKPNDNLFGGLTEKSLTSSKPKEESNSTTDLFAEMNLTDSNIQPKKESEAKKSGFSFMNDPSSQTSGHLNGESCAPKSPIPDSKTFDPLLSLSAPGPGATSANIAIDPTAAYPKAVPAAQIPMNSNMMYYQVPTGYPITTQPQMKNSQVMLNGGAGHYFHLDVPQKKKEDSSFDFVKDVVKNAK</sequence>
<protein>
    <recommendedName>
        <fullName evidence="7">ENTH domain-containing protein</fullName>
    </recommendedName>
</protein>
<dbReference type="EMBL" id="HBEU01001513">
    <property type="protein sequence ID" value="CAD8574872.1"/>
    <property type="molecule type" value="Transcribed_RNA"/>
</dbReference>